<gene>
    <name evidence="2" type="ORF">NEQG_00265</name>
</gene>
<feature type="compositionally biased region" description="Polar residues" evidence="1">
    <location>
        <begin position="452"/>
        <end position="473"/>
    </location>
</feature>
<keyword evidence="3" id="KW-1185">Reference proteome</keyword>
<dbReference type="VEuPathDB" id="MicrosporidiaDB:NEQG_00265"/>
<reference evidence="2" key="1">
    <citation type="submission" date="2011-01" db="EMBL/GenBank/DDBJ databases">
        <title>The Genome Sequence of Nematocida parisii strain ERTm3.</title>
        <authorList>
            <consortium name="The Broad Institute Genome Sequencing Platform"/>
            <consortium name="The Broad Institute Genome Sequencing Center for Infectious Disease"/>
            <person name="Cuomo C."/>
            <person name="Troemel E."/>
            <person name="Young S.K."/>
            <person name="Zeng Q."/>
            <person name="Gargeya S."/>
            <person name="Fitzgerald M."/>
            <person name="Haas B."/>
            <person name="Abouelleil A."/>
            <person name="Alvarado L."/>
            <person name="Arachchi H.M."/>
            <person name="Berlin A."/>
            <person name="Chapman S.B."/>
            <person name="Gearin G."/>
            <person name="Goldberg J."/>
            <person name="Griggs A."/>
            <person name="Gujja S."/>
            <person name="Hansen M."/>
            <person name="Heiman D."/>
            <person name="Howarth C."/>
            <person name="Larimer J."/>
            <person name="Lui A."/>
            <person name="MacDonald P.J.P."/>
            <person name="McCowen C."/>
            <person name="Montmayeur A."/>
            <person name="Murphy C."/>
            <person name="Neiman D."/>
            <person name="Pearson M."/>
            <person name="Priest M."/>
            <person name="Roberts A."/>
            <person name="Saif S."/>
            <person name="Shea T."/>
            <person name="Sisk P."/>
            <person name="Stolte C."/>
            <person name="Sykes S."/>
            <person name="Wortman J."/>
            <person name="Nusbaum C."/>
            <person name="Birren B."/>
        </authorList>
    </citation>
    <scope>NUCLEOTIDE SEQUENCE</scope>
    <source>
        <strain evidence="2">ERTm3</strain>
    </source>
</reference>
<name>I3EJU8_NEMP3</name>
<protein>
    <submittedName>
        <fullName evidence="2">Uncharacterized protein</fullName>
    </submittedName>
</protein>
<evidence type="ECO:0000313" key="2">
    <source>
        <dbReference type="EMBL" id="EIJ89495.1"/>
    </source>
</evidence>
<accession>I3EJU8</accession>
<feature type="region of interest" description="Disordered" evidence="1">
    <location>
        <begin position="452"/>
        <end position="485"/>
    </location>
</feature>
<organism evidence="2 3">
    <name type="scientific">Nematocida parisii (strain ERTm3)</name>
    <name type="common">Nematode killer fungus</name>
    <dbReference type="NCBI Taxonomy" id="935791"/>
    <lineage>
        <taxon>Eukaryota</taxon>
        <taxon>Fungi</taxon>
        <taxon>Fungi incertae sedis</taxon>
        <taxon>Microsporidia</taxon>
        <taxon>Nematocida</taxon>
    </lineage>
</organism>
<dbReference type="OrthoDB" id="10620799at2759"/>
<dbReference type="EMBL" id="GL870876">
    <property type="protein sequence ID" value="EIJ89495.1"/>
    <property type="molecule type" value="Genomic_DNA"/>
</dbReference>
<dbReference type="Proteomes" id="UP000002872">
    <property type="component" value="Unassembled WGS sequence"/>
</dbReference>
<proteinExistence type="predicted"/>
<dbReference type="HOGENOM" id="CLU_573753_0_0_1"/>
<dbReference type="AlphaFoldDB" id="I3EJU8"/>
<evidence type="ECO:0000256" key="1">
    <source>
        <dbReference type="SAM" id="MobiDB-lite"/>
    </source>
</evidence>
<evidence type="ECO:0000313" key="3">
    <source>
        <dbReference type="Proteomes" id="UP000002872"/>
    </source>
</evidence>
<feature type="compositionally biased region" description="Basic and acidic residues" evidence="1">
    <location>
        <begin position="476"/>
        <end position="485"/>
    </location>
</feature>
<dbReference type="InParanoid" id="I3EJU8"/>
<sequence length="485" mass="55225">MNKIIRSALSCSNIPRTDSDTSLATEPKCTVGDLDNNPQHIFADEVHLYILPRVFENMHQDNGLNKLEIGMEIDEEAISNEIDGYFGQFNGHMIKLSESELSSVLQKILLRNVKYIVNGSSNAMHNNLIKEIASVIVDNSVSRFNIVQTCILDINNKCGKSEDVQTYIDLSKKLLINPNLLSQMDHTLLKVNNWYNYVLSHKDINQHYYLTYAAQLINEKLFTSSMMSSALDDINKVFANNLSVTTQLAVAEIDLFESRADGMTHLDYALALLMKYRWEIANYYEENGIKMKEFVLSEYEEQLLRRLYIDRKLVCKVFKSIREVTKDSEKYVDCDSIISNSLFRDSSVPEIKDPSSFKYRDKSINARLDKALENHADSPFTARNYIMNRVDLYKNLVSGHKKQENSIKGIQKVINSVLSVSGKKVVVGSFLGTILFTTTRFCSKIPLQNWSKNSTINGGPQTGSGMERSNSFVYESMKENPSSRH</sequence>